<protein>
    <recommendedName>
        <fullName evidence="12">Trichome birefringence-like N-terminal domain-containing protein</fullName>
    </recommendedName>
</protein>
<evidence type="ECO:0000256" key="6">
    <source>
        <dbReference type="ARBA" id="ARBA00023136"/>
    </source>
</evidence>
<comment type="similarity">
    <text evidence="2">Belongs to the PC-esterase family. TBL subfamily.</text>
</comment>
<dbReference type="Pfam" id="PF13839">
    <property type="entry name" value="PC-Esterase"/>
    <property type="match status" value="1"/>
</dbReference>
<dbReference type="PANTHER" id="PTHR32285">
    <property type="entry name" value="PROTEIN TRICHOME BIREFRINGENCE-LIKE 9-RELATED"/>
    <property type="match status" value="1"/>
</dbReference>
<evidence type="ECO:0000256" key="7">
    <source>
        <dbReference type="SAM" id="Phobius"/>
    </source>
</evidence>
<keyword evidence="4" id="KW-0735">Signal-anchor</keyword>
<evidence type="ECO:0000256" key="3">
    <source>
        <dbReference type="ARBA" id="ARBA00022692"/>
    </source>
</evidence>
<accession>A0A9D4VRX0</accession>
<comment type="caution">
    <text evidence="10">The sequence shown here is derived from an EMBL/GenBank/DDBJ whole genome shotgun (WGS) entry which is preliminary data.</text>
</comment>
<dbReference type="GO" id="GO:0016413">
    <property type="term" value="F:O-acetyltransferase activity"/>
    <property type="evidence" value="ECO:0007669"/>
    <property type="project" value="InterPro"/>
</dbReference>
<dbReference type="Gramene" id="Psat07G0365300-T1">
    <property type="protein sequence ID" value="KAI5387646.1"/>
    <property type="gene ID" value="KIW84_073653"/>
</dbReference>
<dbReference type="GO" id="GO:0016020">
    <property type="term" value="C:membrane"/>
    <property type="evidence" value="ECO:0007669"/>
    <property type="project" value="UniProtKB-SubCell"/>
</dbReference>
<feature type="domain" description="Trichome birefringence-like N-terminal" evidence="9">
    <location>
        <begin position="81"/>
        <end position="132"/>
    </location>
</feature>
<dbReference type="EMBL" id="JAMSHJ010000007">
    <property type="protein sequence ID" value="KAI5387646.1"/>
    <property type="molecule type" value="Genomic_DNA"/>
</dbReference>
<evidence type="ECO:0000313" key="11">
    <source>
        <dbReference type="Proteomes" id="UP001058974"/>
    </source>
</evidence>
<keyword evidence="11" id="KW-1185">Reference proteome</keyword>
<dbReference type="InterPro" id="IPR029962">
    <property type="entry name" value="TBL"/>
</dbReference>
<proteinExistence type="inferred from homology"/>
<dbReference type="AlphaFoldDB" id="A0A9D4VRX0"/>
<evidence type="ECO:0000313" key="10">
    <source>
        <dbReference type="EMBL" id="KAI5387646.1"/>
    </source>
</evidence>
<evidence type="ECO:0000256" key="5">
    <source>
        <dbReference type="ARBA" id="ARBA00022989"/>
    </source>
</evidence>
<name>A0A9D4VRX0_PEA</name>
<evidence type="ECO:0000256" key="2">
    <source>
        <dbReference type="ARBA" id="ARBA00007727"/>
    </source>
</evidence>
<evidence type="ECO:0000256" key="4">
    <source>
        <dbReference type="ARBA" id="ARBA00022968"/>
    </source>
</evidence>
<comment type="subcellular location">
    <subcellularLocation>
        <location evidence="1">Membrane</location>
        <topology evidence="1">Single-pass membrane protein</topology>
    </subcellularLocation>
</comment>
<feature type="transmembrane region" description="Helical" evidence="7">
    <location>
        <begin position="21"/>
        <end position="40"/>
    </location>
</feature>
<evidence type="ECO:0000259" key="8">
    <source>
        <dbReference type="Pfam" id="PF13839"/>
    </source>
</evidence>
<dbReference type="PANTHER" id="PTHR32285:SF57">
    <property type="entry name" value="XYLOGLUCAN O-ACETYLTRANSFERASE 1"/>
    <property type="match status" value="1"/>
</dbReference>
<sequence>MKTATSNFFNDQTVFLTTKQLLRWTICSLIPIAMFLIYFYDLPILPFSPSPNSDFTHSNITSHHSSPSSSYAEKKKAYQNQCDYSKGDWIRDTSSPLYNDTTCGMMKEGRNCIKHGRPDSDYLYWRWKPSECYLPRFEPHTFLQLISNKHIAFVGDSMARNQVESLLCMLATVSIPNLVYQYGEDNQFSKWNFSSYNVSISLYWSPFLVQGNEKSSTRPNNELYLDHVDEKWAKDMNQMDMIVLSVGHWFLLPAVYHEGDSILGCHYCPGLNYTDNGFYDALRKSLRTTLSSLIDRRENNNGKGIDVVVTTFMPHHFEGDWDKAGACPKTKPYRNGEKEVEGMNGEMRKVEIEEVVAAKVKGSEDGRFRFEVLDITELALLRPDGHPGPYMNSFPFFHGVQERVQNDCVHWCLPGPIDTWNEIFLEMIKKWGEETRSED</sequence>
<dbReference type="OrthoDB" id="630188at2759"/>
<keyword evidence="5 7" id="KW-1133">Transmembrane helix</keyword>
<evidence type="ECO:0008006" key="12">
    <source>
        <dbReference type="Google" id="ProtNLM"/>
    </source>
</evidence>
<gene>
    <name evidence="10" type="ORF">KIW84_073653</name>
</gene>
<dbReference type="Pfam" id="PF14416">
    <property type="entry name" value="PMR5N"/>
    <property type="match status" value="1"/>
</dbReference>
<reference evidence="10 11" key="1">
    <citation type="journal article" date="2022" name="Nat. Genet.">
        <title>Improved pea reference genome and pan-genome highlight genomic features and evolutionary characteristics.</title>
        <authorList>
            <person name="Yang T."/>
            <person name="Liu R."/>
            <person name="Luo Y."/>
            <person name="Hu S."/>
            <person name="Wang D."/>
            <person name="Wang C."/>
            <person name="Pandey M.K."/>
            <person name="Ge S."/>
            <person name="Xu Q."/>
            <person name="Li N."/>
            <person name="Li G."/>
            <person name="Huang Y."/>
            <person name="Saxena R.K."/>
            <person name="Ji Y."/>
            <person name="Li M."/>
            <person name="Yan X."/>
            <person name="He Y."/>
            <person name="Liu Y."/>
            <person name="Wang X."/>
            <person name="Xiang C."/>
            <person name="Varshney R.K."/>
            <person name="Ding H."/>
            <person name="Gao S."/>
            <person name="Zong X."/>
        </authorList>
    </citation>
    <scope>NUCLEOTIDE SEQUENCE [LARGE SCALE GENOMIC DNA]</scope>
    <source>
        <strain evidence="10 11">cv. Zhongwan 6</strain>
    </source>
</reference>
<organism evidence="10 11">
    <name type="scientific">Pisum sativum</name>
    <name type="common">Garden pea</name>
    <name type="synonym">Lathyrus oleraceus</name>
    <dbReference type="NCBI Taxonomy" id="3888"/>
    <lineage>
        <taxon>Eukaryota</taxon>
        <taxon>Viridiplantae</taxon>
        <taxon>Streptophyta</taxon>
        <taxon>Embryophyta</taxon>
        <taxon>Tracheophyta</taxon>
        <taxon>Spermatophyta</taxon>
        <taxon>Magnoliopsida</taxon>
        <taxon>eudicotyledons</taxon>
        <taxon>Gunneridae</taxon>
        <taxon>Pentapetalae</taxon>
        <taxon>rosids</taxon>
        <taxon>fabids</taxon>
        <taxon>Fabales</taxon>
        <taxon>Fabaceae</taxon>
        <taxon>Papilionoideae</taxon>
        <taxon>50 kb inversion clade</taxon>
        <taxon>NPAAA clade</taxon>
        <taxon>Hologalegina</taxon>
        <taxon>IRL clade</taxon>
        <taxon>Fabeae</taxon>
        <taxon>Lathyrus</taxon>
    </lineage>
</organism>
<dbReference type="Proteomes" id="UP001058974">
    <property type="component" value="Chromosome 7"/>
</dbReference>
<evidence type="ECO:0000259" key="9">
    <source>
        <dbReference type="Pfam" id="PF14416"/>
    </source>
</evidence>
<dbReference type="InterPro" id="IPR026057">
    <property type="entry name" value="TBL_C"/>
</dbReference>
<evidence type="ECO:0000256" key="1">
    <source>
        <dbReference type="ARBA" id="ARBA00004167"/>
    </source>
</evidence>
<keyword evidence="3 7" id="KW-0812">Transmembrane</keyword>
<feature type="domain" description="Trichome birefringence-like C-terminal" evidence="8">
    <location>
        <begin position="134"/>
        <end position="427"/>
    </location>
</feature>
<keyword evidence="6 7" id="KW-0472">Membrane</keyword>
<dbReference type="InterPro" id="IPR025846">
    <property type="entry name" value="TBL_N"/>
</dbReference>
<dbReference type="GO" id="GO:0005794">
    <property type="term" value="C:Golgi apparatus"/>
    <property type="evidence" value="ECO:0007669"/>
    <property type="project" value="TreeGrafter"/>
</dbReference>